<dbReference type="InterPro" id="IPR051070">
    <property type="entry name" value="NF-kappa-B_inhibitor"/>
</dbReference>
<dbReference type="GO" id="GO:0005829">
    <property type="term" value="C:cytosol"/>
    <property type="evidence" value="ECO:0007669"/>
    <property type="project" value="TreeGrafter"/>
</dbReference>
<name>A0AAV8WTZ0_9CUCU</name>
<keyword evidence="2 3" id="KW-0040">ANK repeat</keyword>
<dbReference type="Gene3D" id="1.25.40.20">
    <property type="entry name" value="Ankyrin repeat-containing domain"/>
    <property type="match status" value="1"/>
</dbReference>
<dbReference type="InterPro" id="IPR002110">
    <property type="entry name" value="Ankyrin_rpt"/>
</dbReference>
<dbReference type="PROSITE" id="PS50088">
    <property type="entry name" value="ANK_REPEAT"/>
    <property type="match status" value="3"/>
</dbReference>
<evidence type="ECO:0000313" key="4">
    <source>
        <dbReference type="EMBL" id="KAJ8930059.1"/>
    </source>
</evidence>
<dbReference type="SUPFAM" id="SSF48403">
    <property type="entry name" value="Ankyrin repeat"/>
    <property type="match status" value="1"/>
</dbReference>
<dbReference type="AlphaFoldDB" id="A0AAV8WTZ0"/>
<evidence type="ECO:0000256" key="3">
    <source>
        <dbReference type="PROSITE-ProRule" id="PRU00023"/>
    </source>
</evidence>
<accession>A0AAV8WTZ0</accession>
<feature type="repeat" description="ANK" evidence="3">
    <location>
        <begin position="459"/>
        <end position="491"/>
    </location>
</feature>
<dbReference type="PROSITE" id="PS50297">
    <property type="entry name" value="ANK_REP_REGION"/>
    <property type="match status" value="2"/>
</dbReference>
<dbReference type="GO" id="GO:0071356">
    <property type="term" value="P:cellular response to tumor necrosis factor"/>
    <property type="evidence" value="ECO:0007669"/>
    <property type="project" value="TreeGrafter"/>
</dbReference>
<dbReference type="SMART" id="SM00248">
    <property type="entry name" value="ANK"/>
    <property type="match status" value="5"/>
</dbReference>
<dbReference type="PANTHER" id="PTHR46680:SF3">
    <property type="entry name" value="NF-KAPPA-B INHIBITOR CACTUS"/>
    <property type="match status" value="1"/>
</dbReference>
<keyword evidence="5" id="KW-1185">Reference proteome</keyword>
<dbReference type="EMBL" id="JANEYF010004798">
    <property type="protein sequence ID" value="KAJ8930059.1"/>
    <property type="molecule type" value="Genomic_DNA"/>
</dbReference>
<comment type="caution">
    <text evidence="4">The sequence shown here is derived from an EMBL/GenBank/DDBJ whole genome shotgun (WGS) entry which is preliminary data.</text>
</comment>
<sequence length="563" mass="63424">MDLRKCAIEGKYKSFFYCKENEVINERNSVLLGFKDQLAVLSNAMSESSTNVELNTKKTLKVEVNSQTGEKFINLNGKKLKMVPESELPPQLRQNAHLMKVTSVKGLVAKKPVNIKIIGSMSSLLHSASLINKKRSGDIDKNIFNPNVNRPDITQLSQKTVINENKVPIVKNSSNSKVSSVKASTQFLGCINQIQDDAKCTITKFELNNPHDGGVKGVTNMKALDLTTLNKQNADKSVQTEFNLVNECVQTEETFPPNENHDDHSWLDLDLKDLLNIDLLVNDDLPKIASKGINTEQERKKEMFFNDLKTALLPDPKGNMPIHVAVLSNDVNFVKRCCNILRALQQSVDLFNHGNLSALQLAIFNDSNPEIVKLLLTNGASLEVTDTEGNNILHLAAEFRRKEMLDIILKTAEERGFSLDHYNAEGLTPLMICCINQFQECANLLLHYDADVNVRDRKSGRTALFHAAENHNYEIVQLLLSYRADTKLKNFFGTSPHDAMYEIDEIPEPIKLMILGRAIKRKVAEEPKIIKIRKPVLKKQLKTYARYKKINVFQLKASSDLGR</sequence>
<gene>
    <name evidence="4" type="ORF">NQ314_017188</name>
</gene>
<feature type="repeat" description="ANK" evidence="3">
    <location>
        <begin position="425"/>
        <end position="457"/>
    </location>
</feature>
<dbReference type="InterPro" id="IPR036770">
    <property type="entry name" value="Ankyrin_rpt-contain_sf"/>
</dbReference>
<protein>
    <submittedName>
        <fullName evidence="4">Uncharacterized protein</fullName>
    </submittedName>
</protein>
<evidence type="ECO:0000256" key="1">
    <source>
        <dbReference type="ARBA" id="ARBA00022737"/>
    </source>
</evidence>
<proteinExistence type="predicted"/>
<dbReference type="GO" id="GO:0051059">
    <property type="term" value="F:NF-kappaB binding"/>
    <property type="evidence" value="ECO:0007669"/>
    <property type="project" value="TreeGrafter"/>
</dbReference>
<dbReference type="Pfam" id="PF00023">
    <property type="entry name" value="Ank"/>
    <property type="match status" value="1"/>
</dbReference>
<evidence type="ECO:0000256" key="2">
    <source>
        <dbReference type="ARBA" id="ARBA00023043"/>
    </source>
</evidence>
<reference evidence="4" key="1">
    <citation type="journal article" date="2023" name="Insect Mol. Biol.">
        <title>Genome sequencing provides insights into the evolution of gene families encoding plant cell wall-degrading enzymes in longhorned beetles.</title>
        <authorList>
            <person name="Shin N.R."/>
            <person name="Okamura Y."/>
            <person name="Kirsch R."/>
            <person name="Pauchet Y."/>
        </authorList>
    </citation>
    <scope>NUCLEOTIDE SEQUENCE</scope>
    <source>
        <strain evidence="4">RBIC_L_NR</strain>
    </source>
</reference>
<organism evidence="4 5">
    <name type="scientific">Rhamnusium bicolor</name>
    <dbReference type="NCBI Taxonomy" id="1586634"/>
    <lineage>
        <taxon>Eukaryota</taxon>
        <taxon>Metazoa</taxon>
        <taxon>Ecdysozoa</taxon>
        <taxon>Arthropoda</taxon>
        <taxon>Hexapoda</taxon>
        <taxon>Insecta</taxon>
        <taxon>Pterygota</taxon>
        <taxon>Neoptera</taxon>
        <taxon>Endopterygota</taxon>
        <taxon>Coleoptera</taxon>
        <taxon>Polyphaga</taxon>
        <taxon>Cucujiformia</taxon>
        <taxon>Chrysomeloidea</taxon>
        <taxon>Cerambycidae</taxon>
        <taxon>Lepturinae</taxon>
        <taxon>Rhagiini</taxon>
        <taxon>Rhamnusium</taxon>
    </lineage>
</organism>
<feature type="repeat" description="ANK" evidence="3">
    <location>
        <begin position="354"/>
        <end position="387"/>
    </location>
</feature>
<keyword evidence="1" id="KW-0677">Repeat</keyword>
<dbReference type="PANTHER" id="PTHR46680">
    <property type="entry name" value="NF-KAPPA-B INHIBITOR ALPHA"/>
    <property type="match status" value="1"/>
</dbReference>
<dbReference type="Pfam" id="PF12796">
    <property type="entry name" value="Ank_2"/>
    <property type="match status" value="1"/>
</dbReference>
<evidence type="ECO:0000313" key="5">
    <source>
        <dbReference type="Proteomes" id="UP001162156"/>
    </source>
</evidence>
<dbReference type="Proteomes" id="UP001162156">
    <property type="component" value="Unassembled WGS sequence"/>
</dbReference>